<organism evidence="1">
    <name type="scientific">uncultured Caudovirales phage</name>
    <dbReference type="NCBI Taxonomy" id="2100421"/>
    <lineage>
        <taxon>Viruses</taxon>
        <taxon>Duplodnaviria</taxon>
        <taxon>Heunggongvirae</taxon>
        <taxon>Uroviricota</taxon>
        <taxon>Caudoviricetes</taxon>
        <taxon>Peduoviridae</taxon>
        <taxon>Maltschvirus</taxon>
        <taxon>Maltschvirus maltsch</taxon>
    </lineage>
</organism>
<evidence type="ECO:0000313" key="2">
    <source>
        <dbReference type="EMBL" id="CAB4135285.1"/>
    </source>
</evidence>
<dbReference type="EMBL" id="LR796294">
    <property type="protein sequence ID" value="CAB4135285.1"/>
    <property type="molecule type" value="Genomic_DNA"/>
</dbReference>
<reference evidence="1" key="1">
    <citation type="submission" date="2020-04" db="EMBL/GenBank/DDBJ databases">
        <authorList>
            <person name="Chiriac C."/>
            <person name="Salcher M."/>
            <person name="Ghai R."/>
            <person name="Kavagutti S V."/>
        </authorList>
    </citation>
    <scope>NUCLEOTIDE SEQUENCE</scope>
</reference>
<protein>
    <submittedName>
        <fullName evidence="1">Uncharacterized protein</fullName>
    </submittedName>
</protein>
<name>A0A6J5LDT1_9CAUD</name>
<evidence type="ECO:0000313" key="1">
    <source>
        <dbReference type="EMBL" id="CAB4131523.1"/>
    </source>
</evidence>
<dbReference type="EMBL" id="LR796249">
    <property type="protein sequence ID" value="CAB4131523.1"/>
    <property type="molecule type" value="Genomic_DNA"/>
</dbReference>
<accession>A0A6J5LDT1</accession>
<proteinExistence type="predicted"/>
<sequence length="64" mass="7152">MYKTLTQSNIKPTHKHILMIISPGHEEQETVARCTACDHIILVEAGETEEVNTFSYSTSGSMKN</sequence>
<gene>
    <name evidence="1" type="ORF">UFOVP127_135</name>
    <name evidence="2" type="ORF">UFOVP276_241</name>
</gene>